<evidence type="ECO:0000313" key="1">
    <source>
        <dbReference type="EMBL" id="SVB29454.1"/>
    </source>
</evidence>
<proteinExistence type="predicted"/>
<gene>
    <name evidence="1" type="ORF">METZ01_LOCUS182308</name>
</gene>
<organism evidence="1">
    <name type="scientific">marine metagenome</name>
    <dbReference type="NCBI Taxonomy" id="408172"/>
    <lineage>
        <taxon>unclassified sequences</taxon>
        <taxon>metagenomes</taxon>
        <taxon>ecological metagenomes</taxon>
    </lineage>
</organism>
<dbReference type="EMBL" id="UINC01036063">
    <property type="protein sequence ID" value="SVB29454.1"/>
    <property type="molecule type" value="Genomic_DNA"/>
</dbReference>
<reference evidence="1" key="1">
    <citation type="submission" date="2018-05" db="EMBL/GenBank/DDBJ databases">
        <authorList>
            <person name="Lanie J.A."/>
            <person name="Ng W.-L."/>
            <person name="Kazmierczak K.M."/>
            <person name="Andrzejewski T.M."/>
            <person name="Davidsen T.M."/>
            <person name="Wayne K.J."/>
            <person name="Tettelin H."/>
            <person name="Glass J.I."/>
            <person name="Rusch D."/>
            <person name="Podicherti R."/>
            <person name="Tsui H.-C.T."/>
            <person name="Winkler M.E."/>
        </authorList>
    </citation>
    <scope>NUCLEOTIDE SEQUENCE</scope>
</reference>
<feature type="non-terminal residue" evidence="1">
    <location>
        <position position="1"/>
    </location>
</feature>
<protein>
    <recommendedName>
        <fullName evidence="2">Roadblock/LAMTOR2 domain-containing protein</fullName>
    </recommendedName>
</protein>
<sequence length="126" mass="14386">VNTSIENELLGVVEDILNLDDLMRFAAIIDLDGTIIEGIMKEGKTSLESQKEQEKFCKEASERRQIRESYNDSLGKIRYVHLERENVTQITIYPKTCTILVTMEPELSIEKKLGIITKIKKIASDL</sequence>
<evidence type="ECO:0008006" key="2">
    <source>
        <dbReference type="Google" id="ProtNLM"/>
    </source>
</evidence>
<accession>A0A382CUG5</accession>
<dbReference type="Pfam" id="PF20364">
    <property type="entry name" value="DUF6659"/>
    <property type="match status" value="1"/>
</dbReference>
<dbReference type="InterPro" id="IPR046600">
    <property type="entry name" value="DUF6659"/>
</dbReference>
<dbReference type="AlphaFoldDB" id="A0A382CUG5"/>
<name>A0A382CUG5_9ZZZZ</name>